<dbReference type="CDD" id="cd00293">
    <property type="entry name" value="USP-like"/>
    <property type="match status" value="1"/>
</dbReference>
<dbReference type="AlphaFoldDB" id="A0A090QXE2"/>
<organism evidence="4 6">
    <name type="scientific">Photobacterium aphoticum</name>
    <dbReference type="NCBI Taxonomy" id="754436"/>
    <lineage>
        <taxon>Bacteria</taxon>
        <taxon>Pseudomonadati</taxon>
        <taxon>Pseudomonadota</taxon>
        <taxon>Gammaproteobacteria</taxon>
        <taxon>Vibrionales</taxon>
        <taxon>Vibrionaceae</taxon>
        <taxon>Photobacterium</taxon>
    </lineage>
</organism>
<name>A0A090QXE2_9GAMM</name>
<evidence type="ECO:0000256" key="1">
    <source>
        <dbReference type="ARBA" id="ARBA00008791"/>
    </source>
</evidence>
<dbReference type="Proteomes" id="UP000036426">
    <property type="component" value="Unassembled WGS sequence"/>
</dbReference>
<evidence type="ECO:0000313" key="4">
    <source>
        <dbReference type="EMBL" id="GAL06943.1"/>
    </source>
</evidence>
<dbReference type="Pfam" id="PF00582">
    <property type="entry name" value="Usp"/>
    <property type="match status" value="1"/>
</dbReference>
<comment type="caution">
    <text evidence="4">The sequence shown here is derived from an EMBL/GenBank/DDBJ whole genome shotgun (WGS) entry which is preliminary data.</text>
</comment>
<dbReference type="PATRIC" id="fig|754436.4.peg.4386"/>
<proteinExistence type="inferred from homology"/>
<feature type="domain" description="UspA" evidence="3">
    <location>
        <begin position="1"/>
        <end position="142"/>
    </location>
</feature>
<reference evidence="4 6" key="1">
    <citation type="journal article" date="2014" name="Genome Announc.">
        <title>Draft Genome Sequences of Two Vibrionaceae Species, Vibrio ponticus C121 and Photobacterium aphoticum C119, Isolated as Coral Reef Microbiota.</title>
        <authorList>
            <person name="Al-saari N."/>
            <person name="Meirelles P.M."/>
            <person name="Mino S."/>
            <person name="Suda W."/>
            <person name="Oshima K."/>
            <person name="Hattori M."/>
            <person name="Ohkuma M."/>
            <person name="Thompson F.L."/>
            <person name="Gomez-Gil B."/>
            <person name="Sawabe T."/>
            <person name="Sawabe T."/>
        </authorList>
    </citation>
    <scope>NUCLEOTIDE SEQUENCE [LARGE SCALE GENOMIC DNA]</scope>
    <source>
        <strain evidence="4 6">JCM 19237</strain>
    </source>
</reference>
<evidence type="ECO:0000313" key="7">
    <source>
        <dbReference type="Proteomes" id="UP000036426"/>
    </source>
</evidence>
<dbReference type="EMBL" id="BBMN01000014">
    <property type="protein sequence ID" value="GAL06943.1"/>
    <property type="molecule type" value="Genomic_DNA"/>
</dbReference>
<dbReference type="SUPFAM" id="SSF52402">
    <property type="entry name" value="Adenine nucleotide alpha hydrolases-like"/>
    <property type="match status" value="1"/>
</dbReference>
<dbReference type="GO" id="GO:0005737">
    <property type="term" value="C:cytoplasm"/>
    <property type="evidence" value="ECO:0007669"/>
    <property type="project" value="UniProtKB-SubCell"/>
</dbReference>
<dbReference type="PANTHER" id="PTHR46268">
    <property type="entry name" value="STRESS RESPONSE PROTEIN NHAX"/>
    <property type="match status" value="1"/>
</dbReference>
<evidence type="ECO:0000256" key="2">
    <source>
        <dbReference type="PIRNR" id="PIRNR006276"/>
    </source>
</evidence>
<dbReference type="Gene3D" id="3.40.50.620">
    <property type="entry name" value="HUPs"/>
    <property type="match status" value="1"/>
</dbReference>
<dbReference type="InterPro" id="IPR006016">
    <property type="entry name" value="UspA"/>
</dbReference>
<dbReference type="EMBL" id="LDOV01000043">
    <property type="protein sequence ID" value="KLU98754.1"/>
    <property type="molecule type" value="Genomic_DNA"/>
</dbReference>
<reference evidence="5 7" key="2">
    <citation type="submission" date="2015-05" db="EMBL/GenBank/DDBJ databases">
        <title>Photobacterium galathea sp. nov.</title>
        <authorList>
            <person name="Machado H."/>
            <person name="Gram L."/>
        </authorList>
    </citation>
    <scope>NUCLEOTIDE SEQUENCE [LARGE SCALE GENOMIC DNA]</scope>
    <source>
        <strain evidence="5 7">DSM 25995</strain>
    </source>
</reference>
<comment type="similarity">
    <text evidence="1 2">Belongs to the universal stress protein A family.</text>
</comment>
<dbReference type="PANTHER" id="PTHR46268:SF6">
    <property type="entry name" value="UNIVERSAL STRESS PROTEIN UP12"/>
    <property type="match status" value="1"/>
</dbReference>
<keyword evidence="2" id="KW-0963">Cytoplasm</keyword>
<dbReference type="PRINTS" id="PR01438">
    <property type="entry name" value="UNVRSLSTRESS"/>
</dbReference>
<comment type="subcellular location">
    <subcellularLocation>
        <location evidence="2">Cytoplasm</location>
    </subcellularLocation>
</comment>
<dbReference type="OrthoDB" id="9792500at2"/>
<evidence type="ECO:0000313" key="6">
    <source>
        <dbReference type="Proteomes" id="UP000029227"/>
    </source>
</evidence>
<gene>
    <name evidence="5" type="ORF">ABT58_20825</name>
    <name evidence="4" type="ORF">JCM19237_2948</name>
</gene>
<dbReference type="STRING" id="754436.JCM19237_2948"/>
<evidence type="ECO:0000313" key="5">
    <source>
        <dbReference type="EMBL" id="KLU98754.1"/>
    </source>
</evidence>
<keyword evidence="7" id="KW-1185">Reference proteome</keyword>
<evidence type="ECO:0000259" key="3">
    <source>
        <dbReference type="Pfam" id="PF00582"/>
    </source>
</evidence>
<dbReference type="InterPro" id="IPR006015">
    <property type="entry name" value="Universal_stress_UspA"/>
</dbReference>
<sequence length="153" mass="17051">MYRQLLVPVDLNEPGFADKAVAMAVWQAKHTNATIHLLMVLPGVHLAMVSSYFPKDAARQMLQDTQQQLKAFADEHIPPEIVHHQCVCEGKIWTTIVEYANRLGADLIIMPSHQRSTLDQVLLGSVTAKVVENSPINVLVIKPSSQEEDDDND</sequence>
<dbReference type="Proteomes" id="UP000029227">
    <property type="component" value="Unassembled WGS sequence"/>
</dbReference>
<protein>
    <recommendedName>
        <fullName evidence="2">Universal stress protein</fullName>
    </recommendedName>
</protein>
<dbReference type="PIRSF" id="PIRSF006276">
    <property type="entry name" value="UspA"/>
    <property type="match status" value="1"/>
</dbReference>
<accession>A0A090QXE2</accession>
<dbReference type="eggNOG" id="COG0589">
    <property type="taxonomic scope" value="Bacteria"/>
</dbReference>
<dbReference type="InterPro" id="IPR014729">
    <property type="entry name" value="Rossmann-like_a/b/a_fold"/>
</dbReference>
<dbReference type="RefSeq" id="WP_047876372.1">
    <property type="nucleotide sequence ID" value="NZ_BMYC01000028.1"/>
</dbReference>